<feature type="repeat" description="TPR" evidence="2">
    <location>
        <begin position="498"/>
        <end position="531"/>
    </location>
</feature>
<evidence type="ECO:0000259" key="3">
    <source>
        <dbReference type="PROSITE" id="PS50110"/>
    </source>
</evidence>
<dbReference type="Pfam" id="PF00072">
    <property type="entry name" value="Response_reg"/>
    <property type="match status" value="1"/>
</dbReference>
<gene>
    <name evidence="4" type="ORF">EOE67_06090</name>
</gene>
<accession>A0A437R1J6</accession>
<dbReference type="PROSITE" id="PS50005">
    <property type="entry name" value="TPR"/>
    <property type="match status" value="1"/>
</dbReference>
<dbReference type="InterPro" id="IPR011990">
    <property type="entry name" value="TPR-like_helical_dom_sf"/>
</dbReference>
<feature type="domain" description="Response regulatory" evidence="3">
    <location>
        <begin position="58"/>
        <end position="177"/>
    </location>
</feature>
<dbReference type="Proteomes" id="UP000283077">
    <property type="component" value="Unassembled WGS sequence"/>
</dbReference>
<dbReference type="InterPro" id="IPR019734">
    <property type="entry name" value="TPR_rpt"/>
</dbReference>
<evidence type="ECO:0000313" key="4">
    <source>
        <dbReference type="EMBL" id="RVU40611.1"/>
    </source>
</evidence>
<dbReference type="SUPFAM" id="SSF48452">
    <property type="entry name" value="TPR-like"/>
    <property type="match status" value="1"/>
</dbReference>
<dbReference type="OrthoDB" id="5752345at2"/>
<keyword evidence="1" id="KW-0597">Phosphoprotein</keyword>
<keyword evidence="2" id="KW-0802">TPR repeat</keyword>
<dbReference type="AlphaFoldDB" id="A0A437R1J6"/>
<feature type="modified residue" description="4-aspartylphosphate" evidence="1">
    <location>
        <position position="108"/>
    </location>
</feature>
<evidence type="ECO:0000256" key="2">
    <source>
        <dbReference type="PROSITE-ProRule" id="PRU00339"/>
    </source>
</evidence>
<evidence type="ECO:0000256" key="1">
    <source>
        <dbReference type="PROSITE-ProRule" id="PRU00169"/>
    </source>
</evidence>
<comment type="caution">
    <text evidence="4">The sequence shown here is derived from an EMBL/GenBank/DDBJ whole genome shotgun (WGS) entry which is preliminary data.</text>
</comment>
<protein>
    <submittedName>
        <fullName evidence="4">Response regulator</fullName>
    </submittedName>
</protein>
<proteinExistence type="predicted"/>
<dbReference type="SMART" id="SM00448">
    <property type="entry name" value="REC"/>
    <property type="match status" value="1"/>
</dbReference>
<dbReference type="Gene3D" id="1.25.40.10">
    <property type="entry name" value="Tetratricopeptide repeat domain"/>
    <property type="match status" value="1"/>
</dbReference>
<dbReference type="EMBL" id="SACS01000004">
    <property type="protein sequence ID" value="RVU40611.1"/>
    <property type="molecule type" value="Genomic_DNA"/>
</dbReference>
<dbReference type="InterPro" id="IPR001789">
    <property type="entry name" value="Sig_transdc_resp-reg_receiver"/>
</dbReference>
<dbReference type="InterPro" id="IPR011006">
    <property type="entry name" value="CheY-like_superfamily"/>
</dbReference>
<dbReference type="GO" id="GO:0000160">
    <property type="term" value="P:phosphorelay signal transduction system"/>
    <property type="evidence" value="ECO:0007669"/>
    <property type="project" value="InterPro"/>
</dbReference>
<keyword evidence="5" id="KW-1185">Reference proteome</keyword>
<dbReference type="Gene3D" id="3.40.50.2300">
    <property type="match status" value="1"/>
</dbReference>
<dbReference type="SUPFAM" id="SSF52172">
    <property type="entry name" value="CheY-like"/>
    <property type="match status" value="1"/>
</dbReference>
<evidence type="ECO:0000313" key="5">
    <source>
        <dbReference type="Proteomes" id="UP000283077"/>
    </source>
</evidence>
<dbReference type="PROSITE" id="PS50110">
    <property type="entry name" value="RESPONSE_REGULATORY"/>
    <property type="match status" value="1"/>
</dbReference>
<reference evidence="4 5" key="1">
    <citation type="submission" date="2019-01" db="EMBL/GenBank/DDBJ databases">
        <authorList>
            <person name="Chen W.-M."/>
        </authorList>
    </citation>
    <scope>NUCLEOTIDE SEQUENCE [LARGE SCALE GENOMIC DNA]</scope>
    <source>
        <strain evidence="4 5">KYPC3</strain>
    </source>
</reference>
<sequence>MKPADHQRILHCFGFSSKLAYNYSLNLVAIFDRLPVFLIWGYGLTQLKLDLAKLFDLQVLVIESDQDLLHLIKQMLHSLGIKKLTSKSNVEELLNSKEKLSYDVIFLDYQIEEQRSGAEIVEALIMAGILPNRTRLVLLAAENDRARHAIEYPYHQIEYLSRPFNIKQLDAELKQHVMSGVWLKPILSLAGLGRYNDALKLLLHTRQQPISDDLQQLLLKLKIQLLLDMDKHETVVPLLKTPVAEMQGWALWALFRIRYERGDIAACEAFLQDGSEELAKYAERREIWQIYLAIQQLDYDKALQVAVKIPNVGMSMKMVRLVHMVLILAGKTEQAIEFIERKRRLAGKGLLFLQLSIAQARSLLLLLTLNQDPLKKPVLLIQLKQLLQQIEDDKDVTQIAAAVLLIRTHLMKFEQGVDSAQLYLLQQQQQLQVPEMSVSMLCHAAVVYAGLEQPERAFDFLFEANKVFDQMLDNSARVFAGCLHRHAFDFIISPQHRAAAYATMAQRHQQQQDFKLAAKMYQAAAKMAPDQPDYLQQLHLLMRQLGLRKFRGITLPATQL</sequence>
<name>A0A437R1J6_9GAMM</name>
<organism evidence="4 5">
    <name type="scientific">Rheinheimera riviphila</name>
    <dbReference type="NCBI Taxonomy" id="1834037"/>
    <lineage>
        <taxon>Bacteria</taxon>
        <taxon>Pseudomonadati</taxon>
        <taxon>Pseudomonadota</taxon>
        <taxon>Gammaproteobacteria</taxon>
        <taxon>Chromatiales</taxon>
        <taxon>Chromatiaceae</taxon>
        <taxon>Rheinheimera</taxon>
    </lineage>
</organism>